<dbReference type="InterPro" id="IPR036397">
    <property type="entry name" value="RNaseH_sf"/>
</dbReference>
<dbReference type="Gene3D" id="3.30.420.10">
    <property type="entry name" value="Ribonuclease H-like superfamily/Ribonuclease H"/>
    <property type="match status" value="1"/>
</dbReference>
<dbReference type="GO" id="GO:0005634">
    <property type="term" value="C:nucleus"/>
    <property type="evidence" value="ECO:0007669"/>
    <property type="project" value="UniProtKB-ARBA"/>
</dbReference>
<dbReference type="EMBL" id="SEKV01000615">
    <property type="protein sequence ID" value="TFY55201.1"/>
    <property type="molecule type" value="Genomic_DNA"/>
</dbReference>
<feature type="domain" description="Integrase catalytic" evidence="2">
    <location>
        <begin position="404"/>
        <end position="491"/>
    </location>
</feature>
<dbReference type="SUPFAM" id="SSF53098">
    <property type="entry name" value="Ribonuclease H-like"/>
    <property type="match status" value="1"/>
</dbReference>
<gene>
    <name evidence="3" type="ORF">EVJ58_g8400</name>
</gene>
<evidence type="ECO:0000313" key="3">
    <source>
        <dbReference type="EMBL" id="TFY55201.1"/>
    </source>
</evidence>
<dbReference type="PANTHER" id="PTHR46791">
    <property type="entry name" value="EXPRESSED PROTEIN"/>
    <property type="match status" value="1"/>
</dbReference>
<dbReference type="InterPro" id="IPR058913">
    <property type="entry name" value="Integrase_dom_put"/>
</dbReference>
<dbReference type="STRING" id="34475.A0A4Y9Y1E3"/>
<comment type="caution">
    <text evidence="3">The sequence shown here is derived from an EMBL/GenBank/DDBJ whole genome shotgun (WGS) entry which is preliminary data.</text>
</comment>
<evidence type="ECO:0000313" key="4">
    <source>
        <dbReference type="Proteomes" id="UP000298390"/>
    </source>
</evidence>
<accession>A0A4Y9Y1E3</accession>
<evidence type="ECO:0000256" key="1">
    <source>
        <dbReference type="ARBA" id="ARBA00022884"/>
    </source>
</evidence>
<dbReference type="InterPro" id="IPR001584">
    <property type="entry name" value="Integrase_cat-core"/>
</dbReference>
<evidence type="ECO:0000259" key="2">
    <source>
        <dbReference type="PROSITE" id="PS50994"/>
    </source>
</evidence>
<dbReference type="Pfam" id="PF24764">
    <property type="entry name" value="rva_4"/>
    <property type="match status" value="1"/>
</dbReference>
<dbReference type="GO" id="GO:0003723">
    <property type="term" value="F:RNA binding"/>
    <property type="evidence" value="ECO:0007669"/>
    <property type="project" value="UniProtKB-KW"/>
</dbReference>
<dbReference type="AlphaFoldDB" id="A0A4Y9Y1E3"/>
<name>A0A4Y9Y1E3_9APHY</name>
<proteinExistence type="predicted"/>
<dbReference type="PROSITE" id="PS50994">
    <property type="entry name" value="INTEGRASE"/>
    <property type="match status" value="1"/>
</dbReference>
<reference evidence="3 4" key="1">
    <citation type="submission" date="2019-01" db="EMBL/GenBank/DDBJ databases">
        <title>Genome sequencing of the rare red list fungi Fomitopsis rosea.</title>
        <authorList>
            <person name="Buettner E."/>
            <person name="Kellner H."/>
        </authorList>
    </citation>
    <scope>NUCLEOTIDE SEQUENCE [LARGE SCALE GENOMIC DNA]</scope>
    <source>
        <strain evidence="3 4">DSM 105464</strain>
    </source>
</reference>
<dbReference type="Proteomes" id="UP000298390">
    <property type="component" value="Unassembled WGS sequence"/>
</dbReference>
<dbReference type="InterPro" id="IPR012337">
    <property type="entry name" value="RNaseH-like_sf"/>
</dbReference>
<dbReference type="PANTHER" id="PTHR46791:SF5">
    <property type="entry name" value="CLR5 DOMAIN-CONTAINING PROTEIN-RELATED"/>
    <property type="match status" value="1"/>
</dbReference>
<keyword evidence="1" id="KW-0694">RNA-binding</keyword>
<dbReference type="GO" id="GO:0015074">
    <property type="term" value="P:DNA integration"/>
    <property type="evidence" value="ECO:0007669"/>
    <property type="project" value="InterPro"/>
</dbReference>
<protein>
    <recommendedName>
        <fullName evidence="2">Integrase catalytic domain-containing protein</fullName>
    </recommendedName>
</protein>
<sequence>MAAVLLNIRTAFQILAADVRSALDSDATDVDILAQWQEDVLRLQTYADQEHMSIPEDEFRNLQHSFVTMLHGLDGAIVMHLATLHAIRFRHRALCDRTAWILLHSTADYTEMLPAYRESALRLYAQAEESHALIPPDELATLRTSLTSLVDNIDSTAEDVARSTTLVDNIRSAYFVLCDRVTTAAQTQVGDADRLMLQREEVLRFLAEAEPHCALFRPAEFNDLRLGVSNMVDVLDDAVHRSSDPPAGPPMVVAQRVRTGRRGRPRVEINPTFLETSLQMRGPTGLAPVFNCSSRTVRRRALEHNLVEPGAPVIQQATDDAGNVTRTHTSTTSPVSTLTDTELDVIVSSILSVFPNFGRRMLAGCLRAQGHRVPRTRLLAAYIRVHGVTGNIFADRRIHRRVYKVAGPNALWHHDGQHGLIRWKFVVHCFIDGWSRYIVGIRVHNNNRAETVLLLFHRARADCGDPSRVRGDHGGQKWKNFFLQLEHNAGLHCSRPAHIWLVHHLFLANINVDVQDWAASWNNHSLHERHIADRSRSPRDRFIFGMIENGPRGISNHQELRVQRREALPDTVDDPQAYGIDWDVLDDPMLMAHHLANNPDEWEAANPFSPGYTRPSELSVVECEAPNCPFTPAEVAAFDAELALRVNRTTRDMGICRLVWVEALRICQQMYTINPE</sequence>
<organism evidence="3 4">
    <name type="scientific">Rhodofomes roseus</name>
    <dbReference type="NCBI Taxonomy" id="34475"/>
    <lineage>
        <taxon>Eukaryota</taxon>
        <taxon>Fungi</taxon>
        <taxon>Dikarya</taxon>
        <taxon>Basidiomycota</taxon>
        <taxon>Agaricomycotina</taxon>
        <taxon>Agaricomycetes</taxon>
        <taxon>Polyporales</taxon>
        <taxon>Rhodofomes</taxon>
    </lineage>
</organism>